<dbReference type="RefSeq" id="WP_167476139.1">
    <property type="nucleotide sequence ID" value="NZ_CP046172.1"/>
</dbReference>
<dbReference type="PANTHER" id="PTHR43437:SF3">
    <property type="entry name" value="HYDROXYACYL-THIOESTER DEHYDRATASE TYPE 2, MITOCHONDRIAL"/>
    <property type="match status" value="1"/>
</dbReference>
<dbReference type="SUPFAM" id="SSF54637">
    <property type="entry name" value="Thioesterase/thiol ester dehydrase-isomerase"/>
    <property type="match status" value="2"/>
</dbReference>
<feature type="domain" description="FAS1-like dehydratase" evidence="3">
    <location>
        <begin position="9"/>
        <end position="130"/>
    </location>
</feature>
<reference evidence="4 5" key="1">
    <citation type="journal article" date="2019" name="ACS Chem. Biol.">
        <title>Identification and Mobilization of a Cryptic Antibiotic Biosynthesis Gene Locus from a Human-Pathogenic Nocardia Isolate.</title>
        <authorList>
            <person name="Herisse M."/>
            <person name="Ishida K."/>
            <person name="Porter J.L."/>
            <person name="Howden B."/>
            <person name="Hertweck C."/>
            <person name="Stinear T.P."/>
            <person name="Pidot S.J."/>
        </authorList>
    </citation>
    <scope>NUCLEOTIDE SEQUENCE [LARGE SCALE GENOMIC DNA]</scope>
    <source>
        <strain evidence="4 5">AUSMDU00012717</strain>
    </source>
</reference>
<dbReference type="CDD" id="cd03441">
    <property type="entry name" value="R_hydratase_like"/>
    <property type="match status" value="1"/>
</dbReference>
<evidence type="ECO:0000259" key="3">
    <source>
        <dbReference type="Pfam" id="PF13452"/>
    </source>
</evidence>
<accession>A0A6G9YK94</accession>
<keyword evidence="5" id="KW-1185">Reference proteome</keyword>
<dbReference type="InterPro" id="IPR002539">
    <property type="entry name" value="MaoC-like_dom"/>
</dbReference>
<dbReference type="InterPro" id="IPR039569">
    <property type="entry name" value="FAS1-like_DH_region"/>
</dbReference>
<dbReference type="GO" id="GO:0019171">
    <property type="term" value="F:(3R)-hydroxyacyl-[acyl-carrier-protein] dehydratase activity"/>
    <property type="evidence" value="ECO:0007669"/>
    <property type="project" value="TreeGrafter"/>
</dbReference>
<dbReference type="Pfam" id="PF13452">
    <property type="entry name" value="FAS1_DH_region"/>
    <property type="match status" value="1"/>
</dbReference>
<dbReference type="PANTHER" id="PTHR43437">
    <property type="entry name" value="HYDROXYACYL-THIOESTER DEHYDRATASE TYPE 2, MITOCHONDRIAL-RELATED"/>
    <property type="match status" value="1"/>
</dbReference>
<organism evidence="4 5">
    <name type="scientific">Nocardia arthritidis</name>
    <dbReference type="NCBI Taxonomy" id="228602"/>
    <lineage>
        <taxon>Bacteria</taxon>
        <taxon>Bacillati</taxon>
        <taxon>Actinomycetota</taxon>
        <taxon>Actinomycetes</taxon>
        <taxon>Mycobacteriales</taxon>
        <taxon>Nocardiaceae</taxon>
        <taxon>Nocardia</taxon>
    </lineage>
</organism>
<dbReference type="EMBL" id="CP046172">
    <property type="protein sequence ID" value="QIS13624.1"/>
    <property type="molecule type" value="Genomic_DNA"/>
</dbReference>
<protein>
    <submittedName>
        <fullName evidence="4">(R)-hydratase</fullName>
    </submittedName>
</protein>
<dbReference type="InterPro" id="IPR029069">
    <property type="entry name" value="HotDog_dom_sf"/>
</dbReference>
<name>A0A6G9YK94_9NOCA</name>
<feature type="domain" description="MaoC-like" evidence="2">
    <location>
        <begin position="199"/>
        <end position="277"/>
    </location>
</feature>
<dbReference type="GO" id="GO:0006633">
    <property type="term" value="P:fatty acid biosynthetic process"/>
    <property type="evidence" value="ECO:0007669"/>
    <property type="project" value="TreeGrafter"/>
</dbReference>
<comment type="similarity">
    <text evidence="1">Belongs to the enoyl-CoA hydratase/isomerase family.</text>
</comment>
<gene>
    <name evidence="4" type="ORF">F5544_28875</name>
</gene>
<evidence type="ECO:0000313" key="5">
    <source>
        <dbReference type="Proteomes" id="UP000503540"/>
    </source>
</evidence>
<dbReference type="Pfam" id="PF01575">
    <property type="entry name" value="MaoC_dehydratas"/>
    <property type="match status" value="1"/>
</dbReference>
<evidence type="ECO:0000259" key="2">
    <source>
        <dbReference type="Pfam" id="PF01575"/>
    </source>
</evidence>
<dbReference type="Proteomes" id="UP000503540">
    <property type="component" value="Chromosome"/>
</dbReference>
<sequence length="321" mass="34478">MTSAPHDCDYYEVGRENIRQFARAVQDFHPAHWDERAARALGYPTLIAPVTFASSTGTLAQRSMLRDVLAGRPPSRLLYVEQEIRVHRPTLAGDRLYWDVTLDSVHPTDGGDLMVVTTTISERHAGPVQTVHTTLLERPTAESVHAAEAVAMKDISAPIADVTAASAAEIPAPRFSAAHVTTFAPPSPILLAGRNFPSRTVRLARGDLVNYAGISGDNNPIHWNDTVARAAGLPGVAAHGMLTMGIGAAYLTSALETPCWAGTYAVQFANPVHLGEIRPAQLTYTARVRTVDNYTATITLTAQADGRPVFTRATATIALPE</sequence>
<dbReference type="AlphaFoldDB" id="A0A6G9YK94"/>
<dbReference type="InterPro" id="IPR050965">
    <property type="entry name" value="UPF0336/Enoyl-CoA_hydratase"/>
</dbReference>
<evidence type="ECO:0000313" key="4">
    <source>
        <dbReference type="EMBL" id="QIS13624.1"/>
    </source>
</evidence>
<evidence type="ECO:0000256" key="1">
    <source>
        <dbReference type="ARBA" id="ARBA00005254"/>
    </source>
</evidence>
<dbReference type="KEGG" id="nah:F5544_28875"/>
<dbReference type="Gene3D" id="3.10.129.10">
    <property type="entry name" value="Hotdog Thioesterase"/>
    <property type="match status" value="2"/>
</dbReference>
<proteinExistence type="inferred from homology"/>